<protein>
    <submittedName>
        <fullName evidence="2">Uncharacterized protein</fullName>
    </submittedName>
</protein>
<organism evidence="2 3">
    <name type="scientific">Schizopora paradoxa</name>
    <dbReference type="NCBI Taxonomy" id="27342"/>
    <lineage>
        <taxon>Eukaryota</taxon>
        <taxon>Fungi</taxon>
        <taxon>Dikarya</taxon>
        <taxon>Basidiomycota</taxon>
        <taxon>Agaricomycotina</taxon>
        <taxon>Agaricomycetes</taxon>
        <taxon>Hymenochaetales</taxon>
        <taxon>Schizoporaceae</taxon>
        <taxon>Schizopora</taxon>
    </lineage>
</organism>
<feature type="region of interest" description="Disordered" evidence="1">
    <location>
        <begin position="262"/>
        <end position="285"/>
    </location>
</feature>
<dbReference type="EMBL" id="KQ086085">
    <property type="protein sequence ID" value="KLO08597.1"/>
    <property type="molecule type" value="Genomic_DNA"/>
</dbReference>
<evidence type="ECO:0000256" key="1">
    <source>
        <dbReference type="SAM" id="MobiDB-lite"/>
    </source>
</evidence>
<evidence type="ECO:0000313" key="3">
    <source>
        <dbReference type="Proteomes" id="UP000053477"/>
    </source>
</evidence>
<gene>
    <name evidence="2" type="ORF">SCHPADRAFT_1000827</name>
</gene>
<keyword evidence="3" id="KW-1185">Reference proteome</keyword>
<reference evidence="2 3" key="1">
    <citation type="submission" date="2015-04" db="EMBL/GenBank/DDBJ databases">
        <title>Complete genome sequence of Schizopora paradoxa KUC8140, a cosmopolitan wood degrader in East Asia.</title>
        <authorList>
            <consortium name="DOE Joint Genome Institute"/>
            <person name="Min B."/>
            <person name="Park H."/>
            <person name="Jang Y."/>
            <person name="Kim J.-J."/>
            <person name="Kim K.H."/>
            <person name="Pangilinan J."/>
            <person name="Lipzen A."/>
            <person name="Riley R."/>
            <person name="Grigoriev I.V."/>
            <person name="Spatafora J.W."/>
            <person name="Choi I.-G."/>
        </authorList>
    </citation>
    <scope>NUCLEOTIDE SEQUENCE [LARGE SCALE GENOMIC DNA]</scope>
    <source>
        <strain evidence="2 3">KUC8140</strain>
    </source>
</reference>
<feature type="region of interest" description="Disordered" evidence="1">
    <location>
        <begin position="148"/>
        <end position="206"/>
    </location>
</feature>
<accession>A0A0H2RB38</accession>
<name>A0A0H2RB38_9AGAM</name>
<dbReference type="InParanoid" id="A0A0H2RB38"/>
<sequence length="330" mass="37873">MQIGKPVILLPRVKTNEPFNATGHFPIIAFRERSTDSPFYLALVTTQNDGIWIYAAVREGDSFATYLDFHGKVQVTNNFRVLVLRSDPVDFPYTWDWDKFRHREGALDPTGPVYWLQYFPERDPDMFENVEGNMPREMKEMFTSLNGRNEANSMSDTRKRHEGVADDSDEDQFENVEFSDEEDSDKDGTESGDEIGLDIFDDPLENVEDAPGYIGGFERLREDLEAPEVSTEYSEAKIGTDKAESVSSISERGFKTEDYLPAKENTTEKDLAVDPQGSSAGRQELEMERRALEIERRMLEIEERKLAIEKRDLEIKRQLAKPGEKEDRGD</sequence>
<proteinExistence type="predicted"/>
<dbReference type="AlphaFoldDB" id="A0A0H2RB38"/>
<feature type="compositionally biased region" description="Basic and acidic residues" evidence="1">
    <location>
        <begin position="234"/>
        <end position="244"/>
    </location>
</feature>
<dbReference type="Proteomes" id="UP000053477">
    <property type="component" value="Unassembled WGS sequence"/>
</dbReference>
<feature type="region of interest" description="Disordered" evidence="1">
    <location>
        <begin position="226"/>
        <end position="250"/>
    </location>
</feature>
<evidence type="ECO:0000313" key="2">
    <source>
        <dbReference type="EMBL" id="KLO08597.1"/>
    </source>
</evidence>
<feature type="compositionally biased region" description="Basic and acidic residues" evidence="1">
    <location>
        <begin position="262"/>
        <end position="272"/>
    </location>
</feature>
<feature type="compositionally biased region" description="Acidic residues" evidence="1">
    <location>
        <begin position="165"/>
        <end position="206"/>
    </location>
</feature>